<keyword evidence="6" id="KW-1185">Reference proteome</keyword>
<reference evidence="5" key="3">
    <citation type="submission" date="2025-09" db="UniProtKB">
        <authorList>
            <consortium name="Ensembl"/>
        </authorList>
    </citation>
    <scope>IDENTIFICATION</scope>
</reference>
<dbReference type="PANTHER" id="PTHR46027:SF1">
    <property type="entry name" value="PEROXISOMAL TARGETING SIGNAL 2 RECEPTOR"/>
    <property type="match status" value="1"/>
</dbReference>
<dbReference type="PANTHER" id="PTHR46027">
    <property type="entry name" value="PEROXISOMAL TARGETING SIGNAL 2 RECEPTOR"/>
    <property type="match status" value="1"/>
</dbReference>
<dbReference type="GO" id="GO:0005782">
    <property type="term" value="C:peroxisomal matrix"/>
    <property type="evidence" value="ECO:0007669"/>
    <property type="project" value="TreeGrafter"/>
</dbReference>
<dbReference type="AlphaFoldDB" id="A0A4W2F2V6"/>
<protein>
    <submittedName>
        <fullName evidence="5">Uncharacterized protein</fullName>
    </submittedName>
</protein>
<dbReference type="InterPro" id="IPR044536">
    <property type="entry name" value="PEX7"/>
</dbReference>
<accession>A0A4W2F2V6</accession>
<reference evidence="5 6" key="1">
    <citation type="submission" date="2018-11" db="EMBL/GenBank/DDBJ databases">
        <title>Haplotype-resolved cattle genomes.</title>
        <authorList>
            <person name="Low W.Y."/>
            <person name="Tearle R."/>
            <person name="Bickhart D.M."/>
            <person name="Rosen B.D."/>
            <person name="Koren S."/>
            <person name="Rhie A."/>
            <person name="Hiendleder S."/>
            <person name="Phillippy A.M."/>
            <person name="Smith T.P.L."/>
            <person name="Williams J.L."/>
        </authorList>
    </citation>
    <scope>NUCLEOTIDE SEQUENCE [LARGE SCALE GENOMIC DNA]</scope>
</reference>
<evidence type="ECO:0000313" key="5">
    <source>
        <dbReference type="Ensembl" id="ENSBIXP00000043357.1"/>
    </source>
</evidence>
<dbReference type="STRING" id="30522.A0A4W2F2V6"/>
<dbReference type="GO" id="GO:0005829">
    <property type="term" value="C:cytosol"/>
    <property type="evidence" value="ECO:0007669"/>
    <property type="project" value="TreeGrafter"/>
</dbReference>
<evidence type="ECO:0000313" key="6">
    <source>
        <dbReference type="Proteomes" id="UP000314981"/>
    </source>
</evidence>
<comment type="subcellular location">
    <subcellularLocation>
        <location evidence="1">Cytoplasm</location>
    </subcellularLocation>
</comment>
<keyword evidence="3" id="KW-0963">Cytoplasm</keyword>
<evidence type="ECO:0000256" key="1">
    <source>
        <dbReference type="ARBA" id="ARBA00004496"/>
    </source>
</evidence>
<organism evidence="5 6">
    <name type="scientific">Bos indicus x Bos taurus</name>
    <name type="common">Hybrid cattle</name>
    <dbReference type="NCBI Taxonomy" id="30522"/>
    <lineage>
        <taxon>Eukaryota</taxon>
        <taxon>Metazoa</taxon>
        <taxon>Chordata</taxon>
        <taxon>Craniata</taxon>
        <taxon>Vertebrata</taxon>
        <taxon>Euteleostomi</taxon>
        <taxon>Mammalia</taxon>
        <taxon>Eutheria</taxon>
        <taxon>Laurasiatheria</taxon>
        <taxon>Artiodactyla</taxon>
        <taxon>Ruminantia</taxon>
        <taxon>Pecora</taxon>
        <taxon>Bovidae</taxon>
        <taxon>Bovinae</taxon>
        <taxon>Bos</taxon>
    </lineage>
</organism>
<name>A0A4W2F2V6_BOBOX</name>
<evidence type="ECO:0000256" key="3">
    <source>
        <dbReference type="ARBA" id="ARBA00022490"/>
    </source>
</evidence>
<evidence type="ECO:0000256" key="4">
    <source>
        <dbReference type="ARBA" id="ARBA00022927"/>
    </source>
</evidence>
<dbReference type="GO" id="GO:0005053">
    <property type="term" value="F:peroxisome matrix targeting signal-2 binding"/>
    <property type="evidence" value="ECO:0007669"/>
    <property type="project" value="InterPro"/>
</dbReference>
<proteinExistence type="predicted"/>
<dbReference type="Ensembl" id="ENSBIXT00000042002.1">
    <property type="protein sequence ID" value="ENSBIXP00000043357.1"/>
    <property type="gene ID" value="ENSBIXG00000027454.1"/>
</dbReference>
<keyword evidence="4" id="KW-0653">Protein transport</keyword>
<sequence length="122" mass="13266">MSATPGGGVRTLRMPGRHGYAAEFSPYLPGRLACAASQHYGIAGSGTLLILDQNESGLRLFRSFKKKKKMFQWPMWGRAVGGGDTGSIPVWGTKIPQVSEQLSLMPQLESLQPKIPHNVTKT</sequence>
<dbReference type="GO" id="GO:0016558">
    <property type="term" value="P:protein import into peroxisome matrix"/>
    <property type="evidence" value="ECO:0007669"/>
    <property type="project" value="InterPro"/>
</dbReference>
<reference evidence="5" key="2">
    <citation type="submission" date="2025-08" db="UniProtKB">
        <authorList>
            <consortium name="Ensembl"/>
        </authorList>
    </citation>
    <scope>IDENTIFICATION</scope>
</reference>
<keyword evidence="2" id="KW-0813">Transport</keyword>
<dbReference type="Proteomes" id="UP000314981">
    <property type="component" value="Chromosome 5"/>
</dbReference>
<evidence type="ECO:0000256" key="2">
    <source>
        <dbReference type="ARBA" id="ARBA00022448"/>
    </source>
</evidence>